<feature type="domain" description="DUF4246" evidence="1">
    <location>
        <begin position="83"/>
        <end position="494"/>
    </location>
</feature>
<evidence type="ECO:0000259" key="2">
    <source>
        <dbReference type="Pfam" id="PF21666"/>
    </source>
</evidence>
<reference evidence="3 4" key="1">
    <citation type="submission" date="2017-06" db="EMBL/GenBank/DDBJ databases">
        <title>Genome of Fusarium nygamai isolate CS10214.</title>
        <authorList>
            <person name="Gardiner D.M."/>
            <person name="Obanor F."/>
            <person name="Kazan K."/>
        </authorList>
    </citation>
    <scope>NUCLEOTIDE SEQUENCE [LARGE SCALE GENOMIC DNA]</scope>
    <source>
        <strain evidence="3 4">CS10214</strain>
    </source>
</reference>
<dbReference type="OrthoDB" id="415532at2759"/>
<feature type="domain" description="DUF4246" evidence="2">
    <location>
        <begin position="8"/>
        <end position="50"/>
    </location>
</feature>
<dbReference type="PANTHER" id="PTHR33119:SF1">
    <property type="entry name" value="FE2OG DIOXYGENASE DOMAIN-CONTAINING PROTEIN"/>
    <property type="match status" value="1"/>
</dbReference>
<name>A0A2K0VWD3_GIBNY</name>
<organism evidence="3 4">
    <name type="scientific">Gibberella nygamai</name>
    <name type="common">Bean root rot disease fungus</name>
    <name type="synonym">Fusarium nygamai</name>
    <dbReference type="NCBI Taxonomy" id="42673"/>
    <lineage>
        <taxon>Eukaryota</taxon>
        <taxon>Fungi</taxon>
        <taxon>Dikarya</taxon>
        <taxon>Ascomycota</taxon>
        <taxon>Pezizomycotina</taxon>
        <taxon>Sordariomycetes</taxon>
        <taxon>Hypocreomycetidae</taxon>
        <taxon>Hypocreales</taxon>
        <taxon>Nectriaceae</taxon>
        <taxon>Fusarium</taxon>
        <taxon>Fusarium fujikuroi species complex</taxon>
    </lineage>
</organism>
<dbReference type="InterPro" id="IPR025340">
    <property type="entry name" value="DUF4246"/>
</dbReference>
<dbReference type="Proteomes" id="UP000236664">
    <property type="component" value="Unassembled WGS sequence"/>
</dbReference>
<dbReference type="Pfam" id="PF14033">
    <property type="entry name" value="DUF4246"/>
    <property type="match status" value="1"/>
</dbReference>
<dbReference type="EMBL" id="MTQA01000214">
    <property type="protein sequence ID" value="PNP74312.1"/>
    <property type="molecule type" value="Genomic_DNA"/>
</dbReference>
<keyword evidence="4" id="KW-1185">Reference proteome</keyword>
<comment type="caution">
    <text evidence="3">The sequence shown here is derived from an EMBL/GenBank/DDBJ whole genome shotgun (WGS) entry which is preliminary data.</text>
</comment>
<evidence type="ECO:0000259" key="1">
    <source>
        <dbReference type="Pfam" id="PF14033"/>
    </source>
</evidence>
<evidence type="ECO:0000313" key="3">
    <source>
        <dbReference type="EMBL" id="PNP74312.1"/>
    </source>
</evidence>
<sequence length="495" mass="57262">MGFPEYKRSESQVMPVKEVAMMILIDTLTDKPDWYKKVFNETIVQKWRDEARQQSEDGLYARIMQDKLEKGPRKLWDRIITDAAFDYCIQGLRGKARYSEKSGLIPTLDGPGNTIIKSDSFINESLHRDLNRACFTLWKDQEGNVDWHPRSNNMAQNLIHPSTHNFVYDRSLFIQEEVVGVSNALDFIGEGKPVRGQKPVVRQNAFEPECRVGSGKIGSEYWSDKYQWLPSNVGFREDGSTEFTSYVNNLHPTKFPEIYRTIERLIGRAIPAWDHCLREVNLWGDETIAGRNKSRCSPADELGDENEALWTPEYDFEGFLHEGVELTHQELRELEEECYHESKDPVEFDEVEDDRRIKEGLSPLTPNIDDETMAEVKWLKYRDAILPDPRPFTEVDYAPKQSLWEKFKKDGLRIIVKMASIELTPDKPEFSAGSCHLEGQINEKIAATALYYFDSENVTPSRLSFRMQTSSYLNDEIKAGQDSYNYLERVFGTDL</sequence>
<dbReference type="PANTHER" id="PTHR33119">
    <property type="entry name" value="IFI3P"/>
    <property type="match status" value="1"/>
</dbReference>
<proteinExistence type="predicted"/>
<dbReference type="STRING" id="42673.A0A2K0VWD3"/>
<accession>A0A2K0VWD3</accession>
<dbReference type="InterPro" id="IPR049192">
    <property type="entry name" value="DUF4246_C"/>
</dbReference>
<dbReference type="Pfam" id="PF21666">
    <property type="entry name" value="DUF4246_N"/>
    <property type="match status" value="1"/>
</dbReference>
<gene>
    <name evidence="3" type="ORF">FNYG_12361</name>
</gene>
<dbReference type="InterPro" id="IPR049207">
    <property type="entry name" value="DUF4246_N"/>
</dbReference>
<evidence type="ECO:0000313" key="4">
    <source>
        <dbReference type="Proteomes" id="UP000236664"/>
    </source>
</evidence>
<dbReference type="AlphaFoldDB" id="A0A2K0VWD3"/>
<protein>
    <submittedName>
        <fullName evidence="3">Uncharacterized protein</fullName>
    </submittedName>
</protein>